<accession>A0ABT1MAK1</accession>
<dbReference type="PROSITE" id="PS50977">
    <property type="entry name" value="HTH_TETR_2"/>
    <property type="match status" value="1"/>
</dbReference>
<dbReference type="InterPro" id="IPR009057">
    <property type="entry name" value="Homeodomain-like_sf"/>
</dbReference>
<organism evidence="7 8">
    <name type="scientific">Mycolicibacterium arenosum</name>
    <dbReference type="NCBI Taxonomy" id="2952157"/>
    <lineage>
        <taxon>Bacteria</taxon>
        <taxon>Bacillati</taxon>
        <taxon>Actinomycetota</taxon>
        <taxon>Actinomycetes</taxon>
        <taxon>Mycobacteriales</taxon>
        <taxon>Mycobacteriaceae</taxon>
        <taxon>Mycolicibacterium</taxon>
    </lineage>
</organism>
<evidence type="ECO:0000259" key="6">
    <source>
        <dbReference type="PROSITE" id="PS50977"/>
    </source>
</evidence>
<gene>
    <name evidence="7" type="ORF">NM203_27300</name>
</gene>
<evidence type="ECO:0000256" key="3">
    <source>
        <dbReference type="ARBA" id="ARBA00023163"/>
    </source>
</evidence>
<keyword evidence="1" id="KW-0805">Transcription regulation</keyword>
<protein>
    <submittedName>
        <fullName evidence="7">TetR/AcrR family transcriptional regulator</fullName>
    </submittedName>
</protein>
<feature type="domain" description="HTH tetR-type" evidence="6">
    <location>
        <begin position="23"/>
        <end position="86"/>
    </location>
</feature>
<comment type="caution">
    <text evidence="7">The sequence shown here is derived from an EMBL/GenBank/DDBJ whole genome shotgun (WGS) entry which is preliminary data.</text>
</comment>
<dbReference type="Proteomes" id="UP001651690">
    <property type="component" value="Unassembled WGS sequence"/>
</dbReference>
<dbReference type="InterPro" id="IPR001647">
    <property type="entry name" value="HTH_TetR"/>
</dbReference>
<proteinExistence type="predicted"/>
<name>A0ABT1MAK1_9MYCO</name>
<dbReference type="Pfam" id="PF00440">
    <property type="entry name" value="TetR_N"/>
    <property type="match status" value="1"/>
</dbReference>
<dbReference type="RefSeq" id="WP_255063741.1">
    <property type="nucleotide sequence ID" value="NZ_JANDBD010000013.1"/>
</dbReference>
<sequence length="222" mass="24379">MSSPPPPQAKRPYNSPARRRRVAETRDRIVTAGAALVREFTSWDWDGLTFRAVAERADVSERTVYRHFPTERQLHDAVMARLEDEAGITYDDVELGTIAEVTGRLIASLRRFAVEQTVRTPQSPAFLGADERRRAALLHAVQAEAPDLTDVQQRIAAGLLDTVWSPATYERLASAWGLDDDVAFGAIEWMISGVVSAVRSGDIAAAEPSVTKGRAERRAAGP</sequence>
<dbReference type="Gene3D" id="1.10.357.10">
    <property type="entry name" value="Tetracycline Repressor, domain 2"/>
    <property type="match status" value="1"/>
</dbReference>
<keyword evidence="3" id="KW-0804">Transcription</keyword>
<dbReference type="EMBL" id="JANDBD010000013">
    <property type="protein sequence ID" value="MCP9275900.1"/>
    <property type="molecule type" value="Genomic_DNA"/>
</dbReference>
<dbReference type="InterPro" id="IPR050109">
    <property type="entry name" value="HTH-type_TetR-like_transc_reg"/>
</dbReference>
<feature type="region of interest" description="Disordered" evidence="5">
    <location>
        <begin position="1"/>
        <end position="24"/>
    </location>
</feature>
<dbReference type="SUPFAM" id="SSF46689">
    <property type="entry name" value="Homeodomain-like"/>
    <property type="match status" value="1"/>
</dbReference>
<keyword evidence="8" id="KW-1185">Reference proteome</keyword>
<evidence type="ECO:0000256" key="5">
    <source>
        <dbReference type="SAM" id="MobiDB-lite"/>
    </source>
</evidence>
<evidence type="ECO:0000256" key="1">
    <source>
        <dbReference type="ARBA" id="ARBA00023015"/>
    </source>
</evidence>
<evidence type="ECO:0000256" key="2">
    <source>
        <dbReference type="ARBA" id="ARBA00023125"/>
    </source>
</evidence>
<reference evidence="7 8" key="1">
    <citation type="submission" date="2022-06" db="EMBL/GenBank/DDBJ databases">
        <title>Mycolicibacterium sp. CAU 1645 isolated from seawater.</title>
        <authorList>
            <person name="Kim W."/>
        </authorList>
    </citation>
    <scope>NUCLEOTIDE SEQUENCE [LARGE SCALE GENOMIC DNA]</scope>
    <source>
        <strain evidence="7 8">CAU 1645</strain>
    </source>
</reference>
<feature type="DNA-binding region" description="H-T-H motif" evidence="4">
    <location>
        <begin position="49"/>
        <end position="68"/>
    </location>
</feature>
<evidence type="ECO:0000313" key="8">
    <source>
        <dbReference type="Proteomes" id="UP001651690"/>
    </source>
</evidence>
<dbReference type="PANTHER" id="PTHR30055:SF234">
    <property type="entry name" value="HTH-TYPE TRANSCRIPTIONAL REGULATOR BETI"/>
    <property type="match status" value="1"/>
</dbReference>
<evidence type="ECO:0000256" key="4">
    <source>
        <dbReference type="PROSITE-ProRule" id="PRU00335"/>
    </source>
</evidence>
<evidence type="ECO:0000313" key="7">
    <source>
        <dbReference type="EMBL" id="MCP9275900.1"/>
    </source>
</evidence>
<keyword evidence="2 4" id="KW-0238">DNA-binding</keyword>
<dbReference type="PANTHER" id="PTHR30055">
    <property type="entry name" value="HTH-TYPE TRANSCRIPTIONAL REGULATOR RUTR"/>
    <property type="match status" value="1"/>
</dbReference>